<organism evidence="8 9">
    <name type="scientific">Chlamydomonas eustigma</name>
    <dbReference type="NCBI Taxonomy" id="1157962"/>
    <lineage>
        <taxon>Eukaryota</taxon>
        <taxon>Viridiplantae</taxon>
        <taxon>Chlorophyta</taxon>
        <taxon>core chlorophytes</taxon>
        <taxon>Chlorophyceae</taxon>
        <taxon>CS clade</taxon>
        <taxon>Chlamydomonadales</taxon>
        <taxon>Chlamydomonadaceae</taxon>
        <taxon>Chlamydomonas</taxon>
    </lineage>
</organism>
<accession>A0A250X7C1</accession>
<evidence type="ECO:0000256" key="2">
    <source>
        <dbReference type="ARBA" id="ARBA00010131"/>
    </source>
</evidence>
<keyword evidence="4 7" id="KW-1133">Transmembrane helix</keyword>
<evidence type="ECO:0000313" key="9">
    <source>
        <dbReference type="Proteomes" id="UP000232323"/>
    </source>
</evidence>
<evidence type="ECO:0000256" key="4">
    <source>
        <dbReference type="ARBA" id="ARBA00022989"/>
    </source>
</evidence>
<evidence type="ECO:0000256" key="1">
    <source>
        <dbReference type="ARBA" id="ARBA00004370"/>
    </source>
</evidence>
<name>A0A250X7C1_9CHLO</name>
<gene>
    <name evidence="8" type="ORF">CEUSTIGMA_g6421.t1</name>
</gene>
<feature type="region of interest" description="Disordered" evidence="6">
    <location>
        <begin position="52"/>
        <end position="94"/>
    </location>
</feature>
<dbReference type="PANTHER" id="PTHR33966">
    <property type="entry name" value="PROTEIN ODR-4 HOMOLOG"/>
    <property type="match status" value="1"/>
</dbReference>
<comment type="caution">
    <text evidence="8">The sequence shown here is derived from an EMBL/GenBank/DDBJ whole genome shotgun (WGS) entry which is preliminary data.</text>
</comment>
<keyword evidence="3 7" id="KW-0812">Transmembrane</keyword>
<dbReference type="OrthoDB" id="21458at2759"/>
<dbReference type="Pfam" id="PF14778">
    <property type="entry name" value="ODR4-like"/>
    <property type="match status" value="1"/>
</dbReference>
<evidence type="ECO:0000256" key="6">
    <source>
        <dbReference type="SAM" id="MobiDB-lite"/>
    </source>
</evidence>
<dbReference type="GO" id="GO:0008104">
    <property type="term" value="P:intracellular protein localization"/>
    <property type="evidence" value="ECO:0007669"/>
    <property type="project" value="TreeGrafter"/>
</dbReference>
<evidence type="ECO:0000256" key="5">
    <source>
        <dbReference type="ARBA" id="ARBA00023136"/>
    </source>
</evidence>
<evidence type="ECO:0008006" key="10">
    <source>
        <dbReference type="Google" id="ProtNLM"/>
    </source>
</evidence>
<comment type="similarity">
    <text evidence="2">Belongs to the ODR-4 family.</text>
</comment>
<reference evidence="8 9" key="1">
    <citation type="submission" date="2017-08" db="EMBL/GenBank/DDBJ databases">
        <title>Acidophilic green algal genome provides insights into adaptation to an acidic environment.</title>
        <authorList>
            <person name="Hirooka S."/>
            <person name="Hirose Y."/>
            <person name="Kanesaki Y."/>
            <person name="Higuchi S."/>
            <person name="Fujiwara T."/>
            <person name="Onuma R."/>
            <person name="Era A."/>
            <person name="Ohbayashi R."/>
            <person name="Uzuka A."/>
            <person name="Nozaki H."/>
            <person name="Yoshikawa H."/>
            <person name="Miyagishima S.Y."/>
        </authorList>
    </citation>
    <scope>NUCLEOTIDE SEQUENCE [LARGE SCALE GENOMIC DNA]</scope>
    <source>
        <strain evidence="8 9">NIES-2499</strain>
    </source>
</reference>
<dbReference type="AlphaFoldDB" id="A0A250X7C1"/>
<dbReference type="GO" id="GO:0016020">
    <property type="term" value="C:membrane"/>
    <property type="evidence" value="ECO:0007669"/>
    <property type="project" value="UniProtKB-SubCell"/>
</dbReference>
<feature type="transmembrane region" description="Helical" evidence="7">
    <location>
        <begin position="513"/>
        <end position="535"/>
    </location>
</feature>
<dbReference type="Proteomes" id="UP000232323">
    <property type="component" value="Unassembled WGS sequence"/>
</dbReference>
<dbReference type="InterPro" id="IPR029454">
    <property type="entry name" value="ODR-4-like"/>
</dbReference>
<keyword evidence="5 7" id="KW-0472">Membrane</keyword>
<comment type="subcellular location">
    <subcellularLocation>
        <location evidence="1">Membrane</location>
    </subcellularLocation>
</comment>
<sequence>MVHICQAETEIQEHFHTLIKNRISIQVGLIVGKPNVGSRDLLVALIKTPQQDGNDAASCSIVSTSSSQPSRSNSKSKPSASKPGSGSGGNTSVNIHIDTQSMTEHATQVIRMLPGGLHVLGAYVFCPESGFNSASIQVSSALPELCGSLQRSSASELLMLYADSMSGKVTMKSSKSSGFLCDPASLRPCDLKFVPCVPNLMRLTCRHHVQVQLPVCKYDERQKSQQQMKDLICLAVEAEGIRLKHCVAVVQGSGNVPLNSTQAMDVCQQNNHEASGLDSKSCGQVQFLTPLAAFNPSTACQGVSSGDVLRTSKVQGFCRLSGFVFGLAYVAKRESFGRAVDELKADVEKSLQSRLDLMMDDVFSWQEEQLQEQADRTLDHEQGGIPTSAADKKSASFMHPLLQNVDKTRAVFPLLQRVLLPWKNGLLVGDYLCQGEAVEDSAARASELLELDPGITERIILIEDQSMPPSASSESSDKLLKYNAVSQNGNGKNAESHNLNSKLQSENIPKVPIMAFGMPVAFAVAALSIVLYLILNMD</sequence>
<evidence type="ECO:0000256" key="7">
    <source>
        <dbReference type="SAM" id="Phobius"/>
    </source>
</evidence>
<evidence type="ECO:0000256" key="3">
    <source>
        <dbReference type="ARBA" id="ARBA00022692"/>
    </source>
</evidence>
<protein>
    <recommendedName>
        <fullName evidence="10">Protein odr-4 homolog</fullName>
    </recommendedName>
</protein>
<evidence type="ECO:0000313" key="8">
    <source>
        <dbReference type="EMBL" id="GAX78981.1"/>
    </source>
</evidence>
<proteinExistence type="inferred from homology"/>
<dbReference type="EMBL" id="BEGY01000037">
    <property type="protein sequence ID" value="GAX78981.1"/>
    <property type="molecule type" value="Genomic_DNA"/>
</dbReference>
<dbReference type="PANTHER" id="PTHR33966:SF1">
    <property type="entry name" value="PROTEIN ODR-4 HOMOLOG"/>
    <property type="match status" value="1"/>
</dbReference>
<feature type="compositionally biased region" description="Low complexity" evidence="6">
    <location>
        <begin position="56"/>
        <end position="84"/>
    </location>
</feature>
<dbReference type="GO" id="GO:0012505">
    <property type="term" value="C:endomembrane system"/>
    <property type="evidence" value="ECO:0007669"/>
    <property type="project" value="TreeGrafter"/>
</dbReference>
<keyword evidence="9" id="KW-1185">Reference proteome</keyword>